<dbReference type="GO" id="GO:0003700">
    <property type="term" value="F:DNA-binding transcription factor activity"/>
    <property type="evidence" value="ECO:0007669"/>
    <property type="project" value="InterPro"/>
</dbReference>
<gene>
    <name evidence="6" type="primary">btr</name>
    <name evidence="6" type="ORF">DE4585_04520</name>
</gene>
<evidence type="ECO:0000256" key="2">
    <source>
        <dbReference type="ARBA" id="ARBA00023125"/>
    </source>
</evidence>
<dbReference type="SUPFAM" id="SSF46689">
    <property type="entry name" value="Homeodomain-like"/>
    <property type="match status" value="2"/>
</dbReference>
<dbReference type="AlphaFoldDB" id="A0A4R8RW69"/>
<feature type="domain" description="HTH araC/xylS-type" evidence="5">
    <location>
        <begin position="225"/>
        <end position="323"/>
    </location>
</feature>
<dbReference type="InterPro" id="IPR018060">
    <property type="entry name" value="HTH_AraC"/>
</dbReference>
<sequence>MLGPAHKSTIREEQRVKFASDFSRLPTRTAGPNAGTKTGSRQLTVWDGTRPRTPRTWQSRASLTAGDAEYVFATEQVATPTDWFFHEPRHIIVVHRRGQLRTMEFEIKHGPSGRALPNIGDVWVIPAEHQYAALAHGDAVQYCQLSIPTKAIPSATVKPVVGQRDSLTHQLVERINGVKDRDDVFALLLIESLTESLLLHLADRHAGGGGTQPPYYRRLDKPTRAALIEYLDNSPDSHIGLTQLADCCRMTVREFTRSFAATFHTTPYQFFLSRRIAKAKRLLSQTALSIAEIGTAIGLSDSNHFAVTFEDHVGTSPSAYRDRT</sequence>
<name>A0A4R8RW69_9MYCO</name>
<organism evidence="6 7">
    <name type="scientific">Mycobacteroides salmoniphilum</name>
    <dbReference type="NCBI Taxonomy" id="404941"/>
    <lineage>
        <taxon>Bacteria</taxon>
        <taxon>Bacillati</taxon>
        <taxon>Actinomycetota</taxon>
        <taxon>Actinomycetes</taxon>
        <taxon>Mycobacteriales</taxon>
        <taxon>Mycobacteriaceae</taxon>
        <taxon>Mycobacteroides</taxon>
    </lineage>
</organism>
<protein>
    <submittedName>
        <fullName evidence="6">HTH-type transcriptional activator Btr</fullName>
    </submittedName>
</protein>
<feature type="region of interest" description="Disordered" evidence="4">
    <location>
        <begin position="25"/>
        <end position="55"/>
    </location>
</feature>
<evidence type="ECO:0000259" key="5">
    <source>
        <dbReference type="PROSITE" id="PS01124"/>
    </source>
</evidence>
<dbReference type="SMART" id="SM00342">
    <property type="entry name" value="HTH_ARAC"/>
    <property type="match status" value="1"/>
</dbReference>
<dbReference type="Gene3D" id="1.10.10.60">
    <property type="entry name" value="Homeodomain-like"/>
    <property type="match status" value="1"/>
</dbReference>
<evidence type="ECO:0000256" key="4">
    <source>
        <dbReference type="SAM" id="MobiDB-lite"/>
    </source>
</evidence>
<dbReference type="PANTHER" id="PTHR46796:SF14">
    <property type="entry name" value="TRANSCRIPTIONAL REGULATORY PROTEIN"/>
    <property type="match status" value="1"/>
</dbReference>
<dbReference type="Proteomes" id="UP000295117">
    <property type="component" value="Unassembled WGS sequence"/>
</dbReference>
<dbReference type="PANTHER" id="PTHR46796">
    <property type="entry name" value="HTH-TYPE TRANSCRIPTIONAL ACTIVATOR RHAS-RELATED"/>
    <property type="match status" value="1"/>
</dbReference>
<dbReference type="PROSITE" id="PS00041">
    <property type="entry name" value="HTH_ARAC_FAMILY_1"/>
    <property type="match status" value="1"/>
</dbReference>
<dbReference type="Pfam" id="PF12833">
    <property type="entry name" value="HTH_18"/>
    <property type="match status" value="1"/>
</dbReference>
<keyword evidence="3" id="KW-0804">Transcription</keyword>
<evidence type="ECO:0000313" key="6">
    <source>
        <dbReference type="EMBL" id="TDZ78683.1"/>
    </source>
</evidence>
<dbReference type="EMBL" id="PECH01000009">
    <property type="protein sequence ID" value="TDZ78683.1"/>
    <property type="molecule type" value="Genomic_DNA"/>
</dbReference>
<evidence type="ECO:0000313" key="7">
    <source>
        <dbReference type="Proteomes" id="UP000295117"/>
    </source>
</evidence>
<dbReference type="InterPro" id="IPR050204">
    <property type="entry name" value="AraC_XylS_family_regulators"/>
</dbReference>
<evidence type="ECO:0000256" key="1">
    <source>
        <dbReference type="ARBA" id="ARBA00023015"/>
    </source>
</evidence>
<reference evidence="6 7" key="1">
    <citation type="journal article" date="2019" name="Sci. Rep.">
        <title>Extended insight into the Mycobacterium chelonae-abscessus complex through whole genome sequencing of Mycobacterium salmoniphilum outbreak and Mycobacterium salmoniphilum-like strains.</title>
        <authorList>
            <person name="Behra P.R.K."/>
            <person name="Das S."/>
            <person name="Pettersson B.M.F."/>
            <person name="Shirreff L."/>
            <person name="DuCote T."/>
            <person name="Jacobsson K.G."/>
            <person name="Ennis D.G."/>
            <person name="Kirsebom L.A."/>
        </authorList>
    </citation>
    <scope>NUCLEOTIDE SEQUENCE [LARGE SCALE GENOMIC DNA]</scope>
    <source>
        <strain evidence="6 7">DE 4585</strain>
    </source>
</reference>
<keyword evidence="2" id="KW-0238">DNA-binding</keyword>
<evidence type="ECO:0000256" key="3">
    <source>
        <dbReference type="ARBA" id="ARBA00023163"/>
    </source>
</evidence>
<dbReference type="GO" id="GO:0043565">
    <property type="term" value="F:sequence-specific DNA binding"/>
    <property type="evidence" value="ECO:0007669"/>
    <property type="project" value="InterPro"/>
</dbReference>
<dbReference type="PROSITE" id="PS01124">
    <property type="entry name" value="HTH_ARAC_FAMILY_2"/>
    <property type="match status" value="1"/>
</dbReference>
<keyword evidence="1" id="KW-0805">Transcription regulation</keyword>
<accession>A0A4R8RW69</accession>
<proteinExistence type="predicted"/>
<dbReference type="InterPro" id="IPR009057">
    <property type="entry name" value="Homeodomain-like_sf"/>
</dbReference>
<dbReference type="InterPro" id="IPR018062">
    <property type="entry name" value="HTH_AraC-typ_CS"/>
</dbReference>
<comment type="caution">
    <text evidence="6">The sequence shown here is derived from an EMBL/GenBank/DDBJ whole genome shotgun (WGS) entry which is preliminary data.</text>
</comment>